<dbReference type="InterPro" id="IPR012347">
    <property type="entry name" value="Ferritin-like"/>
</dbReference>
<dbReference type="PANTHER" id="PTHR38593:SF1">
    <property type="entry name" value="BLR2558 PROTEIN"/>
    <property type="match status" value="1"/>
</dbReference>
<dbReference type="InterPro" id="IPR025419">
    <property type="entry name" value="DUF4142"/>
</dbReference>
<organism evidence="3 4">
    <name type="scientific">Roseisolibacter agri</name>
    <dbReference type="NCBI Taxonomy" id="2014610"/>
    <lineage>
        <taxon>Bacteria</taxon>
        <taxon>Pseudomonadati</taxon>
        <taxon>Gemmatimonadota</taxon>
        <taxon>Gemmatimonadia</taxon>
        <taxon>Gemmatimonadales</taxon>
        <taxon>Gemmatimonadaceae</taxon>
        <taxon>Roseisolibacter</taxon>
    </lineage>
</organism>
<dbReference type="EMBL" id="BRXS01000005">
    <property type="protein sequence ID" value="GLC26939.1"/>
    <property type="molecule type" value="Genomic_DNA"/>
</dbReference>
<dbReference type="AlphaFoldDB" id="A0AA37VFJ0"/>
<keyword evidence="1" id="KW-0732">Signal</keyword>
<evidence type="ECO:0000313" key="3">
    <source>
        <dbReference type="EMBL" id="GLC26939.1"/>
    </source>
</evidence>
<keyword evidence="4" id="KW-1185">Reference proteome</keyword>
<feature type="chain" id="PRO_5041375105" description="DUF4142 domain-containing protein" evidence="1">
    <location>
        <begin position="27"/>
        <end position="178"/>
    </location>
</feature>
<evidence type="ECO:0000313" key="4">
    <source>
        <dbReference type="Proteomes" id="UP001161325"/>
    </source>
</evidence>
<proteinExistence type="predicted"/>
<dbReference type="Gene3D" id="1.20.1260.10">
    <property type="match status" value="1"/>
</dbReference>
<dbReference type="Pfam" id="PF13628">
    <property type="entry name" value="DUF4142"/>
    <property type="match status" value="1"/>
</dbReference>
<dbReference type="PANTHER" id="PTHR38593">
    <property type="entry name" value="BLR2558 PROTEIN"/>
    <property type="match status" value="1"/>
</dbReference>
<sequence length="178" mass="18662">MRSTLVTTVCTLTAVALSSAAPSAAAAQALDDPTIVAIFDGANTADIETGRLAATRGHSKQVRDFGAMLARDHAQVRQQGRDLAAKLGVTPTPPKPDQGAKDHAAAMKQLRALKGAAFDRAFLAHEVAYHKAVIDAVQTTLLPAIRNAEVKALVVKVAPAFQAHMLAAQNLEKQLAGR</sequence>
<accession>A0AA37VFJ0</accession>
<comment type="caution">
    <text evidence="3">The sequence shown here is derived from an EMBL/GenBank/DDBJ whole genome shotgun (WGS) entry which is preliminary data.</text>
</comment>
<evidence type="ECO:0000259" key="2">
    <source>
        <dbReference type="Pfam" id="PF13628"/>
    </source>
</evidence>
<dbReference type="Proteomes" id="UP001161325">
    <property type="component" value="Unassembled WGS sequence"/>
</dbReference>
<dbReference type="RefSeq" id="WP_284351389.1">
    <property type="nucleotide sequence ID" value="NZ_BRXS01000005.1"/>
</dbReference>
<reference evidence="3" key="1">
    <citation type="submission" date="2022-08" db="EMBL/GenBank/DDBJ databases">
        <title>Draft genome sequencing of Roseisolibacter agri AW1220.</title>
        <authorList>
            <person name="Tobiishi Y."/>
            <person name="Tonouchi A."/>
        </authorList>
    </citation>
    <scope>NUCLEOTIDE SEQUENCE</scope>
    <source>
        <strain evidence="3">AW1220</strain>
    </source>
</reference>
<feature type="domain" description="DUF4142" evidence="2">
    <location>
        <begin position="31"/>
        <end position="171"/>
    </location>
</feature>
<name>A0AA37VFJ0_9BACT</name>
<protein>
    <recommendedName>
        <fullName evidence="2">DUF4142 domain-containing protein</fullName>
    </recommendedName>
</protein>
<evidence type="ECO:0000256" key="1">
    <source>
        <dbReference type="SAM" id="SignalP"/>
    </source>
</evidence>
<gene>
    <name evidence="3" type="ORF">rosag_34520</name>
</gene>
<feature type="signal peptide" evidence="1">
    <location>
        <begin position="1"/>
        <end position="26"/>
    </location>
</feature>